<feature type="domain" description="Transferrin-binding protein B C-lobe/N-lobe beta-barrel" evidence="3">
    <location>
        <begin position="133"/>
        <end position="255"/>
    </location>
</feature>
<keyword evidence="2" id="KW-0732">Signal</keyword>
<dbReference type="Proteomes" id="UP000054123">
    <property type="component" value="Unassembled WGS sequence"/>
</dbReference>
<organism evidence="4 5">
    <name type="scientific">Mannheimia granulomatis</name>
    <dbReference type="NCBI Taxonomy" id="85402"/>
    <lineage>
        <taxon>Bacteria</taxon>
        <taxon>Pseudomonadati</taxon>
        <taxon>Pseudomonadota</taxon>
        <taxon>Gammaproteobacteria</taxon>
        <taxon>Pasteurellales</taxon>
        <taxon>Pasteurellaceae</taxon>
        <taxon>Mannheimia</taxon>
    </lineage>
</organism>
<dbReference type="NCBIfam" id="NF041636">
    <property type="entry name" value="slam_lipo"/>
    <property type="match status" value="1"/>
</dbReference>
<evidence type="ECO:0000313" key="4">
    <source>
        <dbReference type="EMBL" id="EXI62142.1"/>
    </source>
</evidence>
<dbReference type="RefSeq" id="WP_051498317.1">
    <property type="nucleotide sequence ID" value="NZ_AVSP01000003.1"/>
</dbReference>
<reference evidence="4 5" key="1">
    <citation type="journal article" date="2014" name="Genome Announc.">
        <title>Genome Sequence of a Presumptive Mannheimia haemolytica Strain with an A1/A6-Cross-Reactive Serotype from a White-Tailed Deer (Odocoileus virginianus).</title>
        <authorList>
            <person name="Lawrence P.K."/>
            <person name="Bey R.F."/>
            <person name="Wiener B."/>
            <person name="Kittichotirat W."/>
            <person name="Bumgarner R.E."/>
        </authorList>
    </citation>
    <scope>NUCLEOTIDE SEQUENCE [LARGE SCALE GENOMIC DNA]</scope>
    <source>
        <strain evidence="4 5">PKL10</strain>
    </source>
</reference>
<dbReference type="SUPFAM" id="SSF56925">
    <property type="entry name" value="OMPA-like"/>
    <property type="match status" value="1"/>
</dbReference>
<evidence type="ECO:0000256" key="1">
    <source>
        <dbReference type="SAM" id="MobiDB-lite"/>
    </source>
</evidence>
<feature type="signal peptide" evidence="2">
    <location>
        <begin position="1"/>
        <end position="28"/>
    </location>
</feature>
<dbReference type="Pfam" id="PF01298">
    <property type="entry name" value="TbpB_B_D"/>
    <property type="match status" value="1"/>
</dbReference>
<dbReference type="InterPro" id="IPR011250">
    <property type="entry name" value="OMP/PagP_B-barrel"/>
</dbReference>
<proteinExistence type="predicted"/>
<evidence type="ECO:0000256" key="2">
    <source>
        <dbReference type="SAM" id="SignalP"/>
    </source>
</evidence>
<sequence length="255" mass="27664">MGNIKKIGVTTLACLIISACGSSGSSNADNLSNSGHTNQASIPTEKDNSTGRVLVFDEKVHKKALTSATDLNVIIVDGQSIPIAKKPADTWQDDERLHTCCGKYTDVRFGLKESSGPSEKDYFFYNGNPTPNMPTSGTAHYTGHSFIDFDDEVYPEVQTKLNVKKWEDDYIKGTATFDVDFASKKLSGTLHEARIEPISVRATINGNSFNGSATSKDFNTTAELEGKFYGENAKELGGLFFDNKNSWGGTFGASK</sequence>
<dbReference type="EMBL" id="JANJ01000005">
    <property type="protein sequence ID" value="EXI62142.1"/>
    <property type="molecule type" value="Genomic_DNA"/>
</dbReference>
<dbReference type="OrthoDB" id="5689800at2"/>
<dbReference type="AlphaFoldDB" id="A0A011NC25"/>
<name>A0A011NC25_9PAST</name>
<accession>A0A011NC25</accession>
<protein>
    <recommendedName>
        <fullName evidence="3">Transferrin-binding protein B C-lobe/N-lobe beta-barrel domain-containing protein</fullName>
    </recommendedName>
</protein>
<dbReference type="InterPro" id="IPR001677">
    <property type="entry name" value="TbpB_B_D"/>
</dbReference>
<feature type="region of interest" description="Disordered" evidence="1">
    <location>
        <begin position="28"/>
        <end position="47"/>
    </location>
</feature>
<comment type="caution">
    <text evidence="4">The sequence shown here is derived from an EMBL/GenBank/DDBJ whole genome shotgun (WGS) entry which is preliminary data.</text>
</comment>
<dbReference type="InterPro" id="IPR054843">
    <property type="entry name" value="Slam_hemophilin_C"/>
</dbReference>
<dbReference type="PATRIC" id="fig|1450449.3.peg.1573"/>
<keyword evidence="5" id="KW-1185">Reference proteome</keyword>
<dbReference type="Gene3D" id="2.40.160.90">
    <property type="match status" value="1"/>
</dbReference>
<dbReference type="PROSITE" id="PS51257">
    <property type="entry name" value="PROKAR_LIPOPROTEIN"/>
    <property type="match status" value="1"/>
</dbReference>
<feature type="compositionally biased region" description="Polar residues" evidence="1">
    <location>
        <begin position="28"/>
        <end position="42"/>
    </location>
</feature>
<gene>
    <name evidence="4" type="ORF">AK33_07965</name>
</gene>
<evidence type="ECO:0000259" key="3">
    <source>
        <dbReference type="Pfam" id="PF01298"/>
    </source>
</evidence>
<feature type="chain" id="PRO_5001461160" description="Transferrin-binding protein B C-lobe/N-lobe beta-barrel domain-containing protein" evidence="2">
    <location>
        <begin position="29"/>
        <end position="255"/>
    </location>
</feature>
<evidence type="ECO:0000313" key="5">
    <source>
        <dbReference type="Proteomes" id="UP000054123"/>
    </source>
</evidence>